<dbReference type="Gene3D" id="3.40.50.10440">
    <property type="entry name" value="Dihydroxyacetone kinase, domain 1"/>
    <property type="match status" value="2"/>
</dbReference>
<organism evidence="2 3">
    <name type="scientific">Quillaja saponaria</name>
    <name type="common">Soap bark tree</name>
    <dbReference type="NCBI Taxonomy" id="32244"/>
    <lineage>
        <taxon>Eukaryota</taxon>
        <taxon>Viridiplantae</taxon>
        <taxon>Streptophyta</taxon>
        <taxon>Embryophyta</taxon>
        <taxon>Tracheophyta</taxon>
        <taxon>Spermatophyta</taxon>
        <taxon>Magnoliopsida</taxon>
        <taxon>eudicotyledons</taxon>
        <taxon>Gunneridae</taxon>
        <taxon>Pentapetalae</taxon>
        <taxon>rosids</taxon>
        <taxon>fabids</taxon>
        <taxon>Fabales</taxon>
        <taxon>Quillajaceae</taxon>
        <taxon>Quillaja</taxon>
    </lineage>
</organism>
<dbReference type="AlphaFoldDB" id="A0AAD7Q5I4"/>
<dbReference type="Pfam" id="PF02733">
    <property type="entry name" value="Dak1"/>
    <property type="match status" value="1"/>
</dbReference>
<comment type="caution">
    <text evidence="2">The sequence shown here is derived from an EMBL/GenBank/DDBJ whole genome shotgun (WGS) entry which is preliminary data.</text>
</comment>
<keyword evidence="2" id="KW-0418">Kinase</keyword>
<evidence type="ECO:0000259" key="1">
    <source>
        <dbReference type="PROSITE" id="PS51481"/>
    </source>
</evidence>
<dbReference type="GO" id="GO:0019563">
    <property type="term" value="P:glycerol catabolic process"/>
    <property type="evidence" value="ECO:0007669"/>
    <property type="project" value="TreeGrafter"/>
</dbReference>
<name>A0AAD7Q5I4_QUISA</name>
<evidence type="ECO:0000313" key="3">
    <source>
        <dbReference type="Proteomes" id="UP001163823"/>
    </source>
</evidence>
<feature type="domain" description="DhaK" evidence="1">
    <location>
        <begin position="1"/>
        <end position="201"/>
    </location>
</feature>
<dbReference type="KEGG" id="qsa:O6P43_005241"/>
<dbReference type="InterPro" id="IPR050861">
    <property type="entry name" value="Dihydroxyacetone_Kinase"/>
</dbReference>
<dbReference type="GO" id="GO:0005829">
    <property type="term" value="C:cytosol"/>
    <property type="evidence" value="ECO:0007669"/>
    <property type="project" value="TreeGrafter"/>
</dbReference>
<gene>
    <name evidence="2" type="ORF">O6P43_005241</name>
</gene>
<dbReference type="Proteomes" id="UP001163823">
    <property type="component" value="Chromosome 3"/>
</dbReference>
<dbReference type="GO" id="GO:0004371">
    <property type="term" value="F:glycerone kinase activity"/>
    <property type="evidence" value="ECO:0007669"/>
    <property type="project" value="InterPro"/>
</dbReference>
<dbReference type="PANTHER" id="PTHR28629:SF4">
    <property type="entry name" value="TRIOKINASE_FMN CYCLASE"/>
    <property type="match status" value="1"/>
</dbReference>
<keyword evidence="2" id="KW-0808">Transferase</keyword>
<dbReference type="InterPro" id="IPR004006">
    <property type="entry name" value="DhaK_dom"/>
</dbReference>
<evidence type="ECO:0000313" key="2">
    <source>
        <dbReference type="EMBL" id="KAJ7975297.1"/>
    </source>
</evidence>
<reference evidence="2" key="1">
    <citation type="journal article" date="2023" name="Science">
        <title>Elucidation of the pathway for biosynthesis of saponin adjuvants from the soapbark tree.</title>
        <authorList>
            <person name="Reed J."/>
            <person name="Orme A."/>
            <person name="El-Demerdash A."/>
            <person name="Owen C."/>
            <person name="Martin L.B.B."/>
            <person name="Misra R.C."/>
            <person name="Kikuchi S."/>
            <person name="Rejzek M."/>
            <person name="Martin A.C."/>
            <person name="Harkess A."/>
            <person name="Leebens-Mack J."/>
            <person name="Louveau T."/>
            <person name="Stephenson M.J."/>
            <person name="Osbourn A."/>
        </authorList>
    </citation>
    <scope>NUCLEOTIDE SEQUENCE</scope>
    <source>
        <strain evidence="2">S10</strain>
    </source>
</reference>
<keyword evidence="3" id="KW-1185">Reference proteome</keyword>
<dbReference type="PANTHER" id="PTHR28629">
    <property type="entry name" value="TRIOKINASE/FMN CYCLASE"/>
    <property type="match status" value="1"/>
</dbReference>
<dbReference type="EMBL" id="JARAOO010000003">
    <property type="protein sequence ID" value="KAJ7975297.1"/>
    <property type="molecule type" value="Genomic_DNA"/>
</dbReference>
<dbReference type="SUPFAM" id="SSF82549">
    <property type="entry name" value="DAK1/DegV-like"/>
    <property type="match status" value="1"/>
</dbReference>
<dbReference type="PROSITE" id="PS51481">
    <property type="entry name" value="DHAK"/>
    <property type="match status" value="1"/>
</dbReference>
<protein>
    <submittedName>
        <fullName evidence="2">Dihydroxyacetone kinase</fullName>
    </submittedName>
</protein>
<accession>A0AAD7Q5I4</accession>
<proteinExistence type="predicted"/>
<sequence>MCHVQSMIKLQIAIISGGGSVKKSTHAGFVGEGMLTAAIFGGIFASPPVDSILANYTSDGLNFGLAAEQAKPEEFEYFNNVQTVIVGDDCVLPPPRGIAGRRGLAGTVLIHKVAGAAEPYLHDVAAEAKRASEVVGTMGVALTVCTLPGQVTSDRLGQGKMEVDFGILHTFNLFIIVLPSWGTWCCRGRASACPCGGFSCS</sequence>